<dbReference type="Proteomes" id="UP000087171">
    <property type="component" value="Chromosome Ca7"/>
</dbReference>
<dbReference type="SUPFAM" id="SSF56112">
    <property type="entry name" value="Protein kinase-like (PK-like)"/>
    <property type="match status" value="1"/>
</dbReference>
<dbReference type="Pfam" id="PF00069">
    <property type="entry name" value="Pkinase"/>
    <property type="match status" value="1"/>
</dbReference>
<feature type="region of interest" description="Disordered" evidence="11">
    <location>
        <begin position="1"/>
        <end position="24"/>
    </location>
</feature>
<evidence type="ECO:0000256" key="5">
    <source>
        <dbReference type="ARBA" id="ARBA00022777"/>
    </source>
</evidence>
<evidence type="ECO:0000256" key="2">
    <source>
        <dbReference type="ARBA" id="ARBA00022527"/>
    </source>
</evidence>
<protein>
    <recommendedName>
        <fullName evidence="1">non-specific serine/threonine protein kinase</fullName>
        <ecNumber evidence="1">2.7.11.1</ecNumber>
    </recommendedName>
</protein>
<feature type="compositionally biased region" description="Low complexity" evidence="11">
    <location>
        <begin position="44"/>
        <end position="77"/>
    </location>
</feature>
<evidence type="ECO:0000259" key="12">
    <source>
        <dbReference type="PROSITE" id="PS50011"/>
    </source>
</evidence>
<gene>
    <name evidence="14" type="primary">LOC101514185</name>
</gene>
<keyword evidence="6 9" id="KW-0067">ATP-binding</keyword>
<dbReference type="InterPro" id="IPR008271">
    <property type="entry name" value="Ser/Thr_kinase_AS"/>
</dbReference>
<dbReference type="InterPro" id="IPR050823">
    <property type="entry name" value="Plant_Ser_Thr_Prot_Kinase"/>
</dbReference>
<dbReference type="PROSITE" id="PS50011">
    <property type="entry name" value="PROTEIN_KINASE_DOM"/>
    <property type="match status" value="1"/>
</dbReference>
<dbReference type="GeneID" id="101514185"/>
<name>A0A1S2YPH4_CICAR</name>
<dbReference type="OrthoDB" id="4062651at2759"/>
<evidence type="ECO:0000313" key="14">
    <source>
        <dbReference type="RefSeq" id="XP_004507916.1"/>
    </source>
</evidence>
<evidence type="ECO:0000256" key="4">
    <source>
        <dbReference type="ARBA" id="ARBA00022741"/>
    </source>
</evidence>
<dbReference type="EC" id="2.7.11.1" evidence="1"/>
<dbReference type="AlphaFoldDB" id="A0A1S2YPH4"/>
<evidence type="ECO:0000256" key="1">
    <source>
        <dbReference type="ARBA" id="ARBA00012513"/>
    </source>
</evidence>
<keyword evidence="4 9" id="KW-0547">Nucleotide-binding</keyword>
<feature type="binding site" evidence="9">
    <location>
        <position position="158"/>
    </location>
    <ligand>
        <name>ATP</name>
        <dbReference type="ChEBI" id="CHEBI:30616"/>
    </ligand>
</feature>
<dbReference type="InterPro" id="IPR017441">
    <property type="entry name" value="Protein_kinase_ATP_BS"/>
</dbReference>
<evidence type="ECO:0000256" key="9">
    <source>
        <dbReference type="PROSITE-ProRule" id="PRU10141"/>
    </source>
</evidence>
<accession>A0A1S2YPH4</accession>
<dbReference type="PROSITE" id="PS00107">
    <property type="entry name" value="PROTEIN_KINASE_ATP"/>
    <property type="match status" value="1"/>
</dbReference>
<reference evidence="14" key="2">
    <citation type="submission" date="2025-08" db="UniProtKB">
        <authorList>
            <consortium name="RefSeq"/>
        </authorList>
    </citation>
    <scope>IDENTIFICATION</scope>
    <source>
        <tissue evidence="14">Etiolated seedlings</tissue>
    </source>
</reference>
<dbReference type="PANTHER" id="PTHR45621">
    <property type="entry name" value="OS01G0588500 PROTEIN-RELATED"/>
    <property type="match status" value="1"/>
</dbReference>
<dbReference type="PROSITE" id="PS00108">
    <property type="entry name" value="PROTEIN_KINASE_ST"/>
    <property type="match status" value="1"/>
</dbReference>
<dbReference type="FunFam" id="1.10.510.10:FF:001023">
    <property type="entry name" value="Os07g0541700 protein"/>
    <property type="match status" value="1"/>
</dbReference>
<evidence type="ECO:0000256" key="6">
    <source>
        <dbReference type="ARBA" id="ARBA00022840"/>
    </source>
</evidence>
<keyword evidence="2 10" id="KW-0723">Serine/threonine-protein kinase</keyword>
<evidence type="ECO:0000256" key="11">
    <source>
        <dbReference type="SAM" id="MobiDB-lite"/>
    </source>
</evidence>
<dbReference type="RefSeq" id="XP_004507916.1">
    <property type="nucleotide sequence ID" value="XM_004507859.3"/>
</dbReference>
<evidence type="ECO:0000256" key="7">
    <source>
        <dbReference type="ARBA" id="ARBA00047899"/>
    </source>
</evidence>
<dbReference type="Gene3D" id="3.30.200.20">
    <property type="entry name" value="Phosphorylase Kinase, domain 1"/>
    <property type="match status" value="1"/>
</dbReference>
<evidence type="ECO:0000256" key="3">
    <source>
        <dbReference type="ARBA" id="ARBA00022679"/>
    </source>
</evidence>
<organism evidence="13 14">
    <name type="scientific">Cicer arietinum</name>
    <name type="common">Chickpea</name>
    <name type="synonym">Garbanzo</name>
    <dbReference type="NCBI Taxonomy" id="3827"/>
    <lineage>
        <taxon>Eukaryota</taxon>
        <taxon>Viridiplantae</taxon>
        <taxon>Streptophyta</taxon>
        <taxon>Embryophyta</taxon>
        <taxon>Tracheophyta</taxon>
        <taxon>Spermatophyta</taxon>
        <taxon>Magnoliopsida</taxon>
        <taxon>eudicotyledons</taxon>
        <taxon>Gunneridae</taxon>
        <taxon>Pentapetalae</taxon>
        <taxon>rosids</taxon>
        <taxon>fabids</taxon>
        <taxon>Fabales</taxon>
        <taxon>Fabaceae</taxon>
        <taxon>Papilionoideae</taxon>
        <taxon>50 kb inversion clade</taxon>
        <taxon>NPAAA clade</taxon>
        <taxon>Hologalegina</taxon>
        <taxon>IRL clade</taxon>
        <taxon>Cicereae</taxon>
        <taxon>Cicer</taxon>
    </lineage>
</organism>
<reference evidence="13" key="1">
    <citation type="journal article" date="2013" name="Nat. Biotechnol.">
        <title>Draft genome sequence of chickpea (Cicer arietinum) provides a resource for trait improvement.</title>
        <authorList>
            <person name="Varshney R.K."/>
            <person name="Song C."/>
            <person name="Saxena R.K."/>
            <person name="Azam S."/>
            <person name="Yu S."/>
            <person name="Sharpe A.G."/>
            <person name="Cannon S."/>
            <person name="Baek J."/>
            <person name="Rosen B.D."/>
            <person name="Tar'an B."/>
            <person name="Millan T."/>
            <person name="Zhang X."/>
            <person name="Ramsay L.D."/>
            <person name="Iwata A."/>
            <person name="Wang Y."/>
            <person name="Nelson W."/>
            <person name="Farmer A.D."/>
            <person name="Gaur P.M."/>
            <person name="Soderlund C."/>
            <person name="Penmetsa R.V."/>
            <person name="Xu C."/>
            <person name="Bharti A.K."/>
            <person name="He W."/>
            <person name="Winter P."/>
            <person name="Zhao S."/>
            <person name="Hane J.K."/>
            <person name="Carrasquilla-Garcia N."/>
            <person name="Condie J.A."/>
            <person name="Upadhyaya H.D."/>
            <person name="Luo M.C."/>
            <person name="Thudi M."/>
            <person name="Gowda C.L."/>
            <person name="Singh N.P."/>
            <person name="Lichtenzveig J."/>
            <person name="Gali K.K."/>
            <person name="Rubio J."/>
            <person name="Nadarajan N."/>
            <person name="Dolezel J."/>
            <person name="Bansal K.C."/>
            <person name="Xu X."/>
            <person name="Edwards D."/>
            <person name="Zhang G."/>
            <person name="Kahl G."/>
            <person name="Gil J."/>
            <person name="Singh K.B."/>
            <person name="Datta S.K."/>
            <person name="Jackson S.A."/>
            <person name="Wang J."/>
            <person name="Cook D.R."/>
        </authorList>
    </citation>
    <scope>NUCLEOTIDE SEQUENCE [LARGE SCALE GENOMIC DNA]</scope>
    <source>
        <strain evidence="13">cv. CDC Frontier</strain>
    </source>
</reference>
<dbReference type="Gene3D" id="1.10.510.10">
    <property type="entry name" value="Transferase(Phosphotransferase) domain 1"/>
    <property type="match status" value="1"/>
</dbReference>
<sequence>MGNCNCLSLQPDDNPAPASETNNLSGRSIRLSAGLSNLRLIQNGNSTSLGRSSNSGRNSRLFSSSNNHSTGNNTSTSFWGSENSQASRVRDDEEFPYGQILDAANLKVFTLAELKEATKNFRLDSVLGEGGFGRVFKGLIKKSSGSKRGEGLTIAIKKLNSESRQGVAEWQSEVNFLGRLSHPNLVKLLGFGREDGELFLVYEFMHRGSLDNHLFGRGSNVRPLSWDRRLKVMIGAARGLNFLHSLEKKIIYRDFKPSNILLDKAYTSKLSDFGLARSVPSDDHTHVSTQVVGTCGYAAPEYIRTGLIIEIKCSNCNQDFQNSNKKSYSIHEFTIIVVISVYTAVIRTTHLESRGAVVQCCCQPVMIWCVVWSFSPWRVVPRFQICSPIFTVAILLHVEFL</sequence>
<feature type="domain" description="Protein kinase" evidence="12">
    <location>
        <begin position="121"/>
        <end position="401"/>
    </location>
</feature>
<keyword evidence="3" id="KW-0808">Transferase</keyword>
<feature type="region of interest" description="Disordered" evidence="11">
    <location>
        <begin position="44"/>
        <end position="85"/>
    </location>
</feature>
<dbReference type="InterPro" id="IPR011009">
    <property type="entry name" value="Kinase-like_dom_sf"/>
</dbReference>
<dbReference type="GO" id="GO:0005524">
    <property type="term" value="F:ATP binding"/>
    <property type="evidence" value="ECO:0007669"/>
    <property type="project" value="UniProtKB-UniRule"/>
</dbReference>
<comment type="similarity">
    <text evidence="10">Belongs to the protein kinase superfamily.</text>
</comment>
<dbReference type="GO" id="GO:0004674">
    <property type="term" value="F:protein serine/threonine kinase activity"/>
    <property type="evidence" value="ECO:0007669"/>
    <property type="project" value="UniProtKB-KW"/>
</dbReference>
<evidence type="ECO:0000256" key="8">
    <source>
        <dbReference type="ARBA" id="ARBA00048679"/>
    </source>
</evidence>
<comment type="catalytic activity">
    <reaction evidence="8">
        <text>L-seryl-[protein] + ATP = O-phospho-L-seryl-[protein] + ADP + H(+)</text>
        <dbReference type="Rhea" id="RHEA:17989"/>
        <dbReference type="Rhea" id="RHEA-COMP:9863"/>
        <dbReference type="Rhea" id="RHEA-COMP:11604"/>
        <dbReference type="ChEBI" id="CHEBI:15378"/>
        <dbReference type="ChEBI" id="CHEBI:29999"/>
        <dbReference type="ChEBI" id="CHEBI:30616"/>
        <dbReference type="ChEBI" id="CHEBI:83421"/>
        <dbReference type="ChEBI" id="CHEBI:456216"/>
        <dbReference type="EC" id="2.7.11.1"/>
    </reaction>
</comment>
<proteinExistence type="inferred from homology"/>
<keyword evidence="5 14" id="KW-0418">Kinase</keyword>
<keyword evidence="13" id="KW-1185">Reference proteome</keyword>
<comment type="catalytic activity">
    <reaction evidence="7">
        <text>L-threonyl-[protein] + ATP = O-phospho-L-threonyl-[protein] + ADP + H(+)</text>
        <dbReference type="Rhea" id="RHEA:46608"/>
        <dbReference type="Rhea" id="RHEA-COMP:11060"/>
        <dbReference type="Rhea" id="RHEA-COMP:11605"/>
        <dbReference type="ChEBI" id="CHEBI:15378"/>
        <dbReference type="ChEBI" id="CHEBI:30013"/>
        <dbReference type="ChEBI" id="CHEBI:30616"/>
        <dbReference type="ChEBI" id="CHEBI:61977"/>
        <dbReference type="ChEBI" id="CHEBI:456216"/>
        <dbReference type="EC" id="2.7.11.1"/>
    </reaction>
</comment>
<dbReference type="InterPro" id="IPR000719">
    <property type="entry name" value="Prot_kinase_dom"/>
</dbReference>
<dbReference type="FunFam" id="3.30.200.20:FF:000228">
    <property type="entry name" value="Serine/threonine-protein kinase BIK1"/>
    <property type="match status" value="1"/>
</dbReference>
<evidence type="ECO:0000313" key="13">
    <source>
        <dbReference type="Proteomes" id="UP000087171"/>
    </source>
</evidence>
<evidence type="ECO:0000256" key="10">
    <source>
        <dbReference type="RuleBase" id="RU000304"/>
    </source>
</evidence>